<name>A0ABR2HL32_9PEZI</name>
<dbReference type="PANTHER" id="PTHR47336">
    <property type="entry name" value="TRANSCRIPTION FACTOR HMS1-RELATED"/>
    <property type="match status" value="1"/>
</dbReference>
<feature type="compositionally biased region" description="Polar residues" evidence="2">
    <location>
        <begin position="175"/>
        <end position="197"/>
    </location>
</feature>
<feature type="region of interest" description="Disordered" evidence="2">
    <location>
        <begin position="128"/>
        <end position="260"/>
    </location>
</feature>
<feature type="compositionally biased region" description="Polar residues" evidence="2">
    <location>
        <begin position="215"/>
        <end position="237"/>
    </location>
</feature>
<dbReference type="PROSITE" id="PS50888">
    <property type="entry name" value="BHLH"/>
    <property type="match status" value="1"/>
</dbReference>
<dbReference type="CDD" id="cd11395">
    <property type="entry name" value="bHLHzip_SREBP_like"/>
    <property type="match status" value="1"/>
</dbReference>
<proteinExistence type="predicted"/>
<feature type="coiled-coil region" evidence="1">
    <location>
        <begin position="308"/>
        <end position="335"/>
    </location>
</feature>
<dbReference type="InterPro" id="IPR036638">
    <property type="entry name" value="HLH_DNA-bd_sf"/>
</dbReference>
<keyword evidence="5" id="KW-1185">Reference proteome</keyword>
<feature type="domain" description="BHLH" evidence="3">
    <location>
        <begin position="252"/>
        <end position="318"/>
    </location>
</feature>
<accession>A0ABR2HL32</accession>
<dbReference type="InterPro" id="IPR052099">
    <property type="entry name" value="Regulatory_TF_Diverse"/>
</dbReference>
<dbReference type="SUPFAM" id="SSF47459">
    <property type="entry name" value="HLH, helix-loop-helix DNA-binding domain"/>
    <property type="match status" value="1"/>
</dbReference>
<feature type="compositionally biased region" description="Basic and acidic residues" evidence="2">
    <location>
        <begin position="248"/>
        <end position="260"/>
    </location>
</feature>
<feature type="compositionally biased region" description="Polar residues" evidence="2">
    <location>
        <begin position="142"/>
        <end position="154"/>
    </location>
</feature>
<evidence type="ECO:0000256" key="1">
    <source>
        <dbReference type="SAM" id="Coils"/>
    </source>
</evidence>
<dbReference type="PANTHER" id="PTHR47336:SF2">
    <property type="entry name" value="TRANSCRIPTION FACTOR HMS1-RELATED"/>
    <property type="match status" value="1"/>
</dbReference>
<dbReference type="InterPro" id="IPR011598">
    <property type="entry name" value="bHLH_dom"/>
</dbReference>
<evidence type="ECO:0000259" key="3">
    <source>
        <dbReference type="PROSITE" id="PS50888"/>
    </source>
</evidence>
<gene>
    <name evidence="4" type="ORF">PGQ11_015323</name>
</gene>
<organism evidence="4 5">
    <name type="scientific">Apiospora arundinis</name>
    <dbReference type="NCBI Taxonomy" id="335852"/>
    <lineage>
        <taxon>Eukaryota</taxon>
        <taxon>Fungi</taxon>
        <taxon>Dikarya</taxon>
        <taxon>Ascomycota</taxon>
        <taxon>Pezizomycotina</taxon>
        <taxon>Sordariomycetes</taxon>
        <taxon>Xylariomycetidae</taxon>
        <taxon>Amphisphaeriales</taxon>
        <taxon>Apiosporaceae</taxon>
        <taxon>Apiospora</taxon>
    </lineage>
</organism>
<dbReference type="SMART" id="SM00353">
    <property type="entry name" value="HLH"/>
    <property type="match status" value="1"/>
</dbReference>
<keyword evidence="1" id="KW-0175">Coiled coil</keyword>
<evidence type="ECO:0000313" key="5">
    <source>
        <dbReference type="Proteomes" id="UP001390339"/>
    </source>
</evidence>
<reference evidence="4 5" key="1">
    <citation type="journal article" date="2024" name="IMA Fungus">
        <title>Apiospora arundinis, a panoply of carbohydrate-active enzymes and secondary metabolites.</title>
        <authorList>
            <person name="Sorensen T."/>
            <person name="Petersen C."/>
            <person name="Muurmann A.T."/>
            <person name="Christiansen J.V."/>
            <person name="Brundto M.L."/>
            <person name="Overgaard C.K."/>
            <person name="Boysen A.T."/>
            <person name="Wollenberg R.D."/>
            <person name="Larsen T.O."/>
            <person name="Sorensen J.L."/>
            <person name="Nielsen K.L."/>
            <person name="Sondergaard T.E."/>
        </authorList>
    </citation>
    <scope>NUCLEOTIDE SEQUENCE [LARGE SCALE GENOMIC DNA]</scope>
    <source>
        <strain evidence="4 5">AAU 773</strain>
    </source>
</reference>
<comment type="caution">
    <text evidence="4">The sequence shown here is derived from an EMBL/GenBank/DDBJ whole genome shotgun (WGS) entry which is preliminary data.</text>
</comment>
<protein>
    <submittedName>
        <fullName evidence="4">Allergen Fus c 3</fullName>
    </submittedName>
</protein>
<dbReference type="EMBL" id="JAPCWZ010000010">
    <property type="protein sequence ID" value="KAK8848843.1"/>
    <property type="molecule type" value="Genomic_DNA"/>
</dbReference>
<evidence type="ECO:0000256" key="2">
    <source>
        <dbReference type="SAM" id="MobiDB-lite"/>
    </source>
</evidence>
<dbReference type="Pfam" id="PF00010">
    <property type="entry name" value="HLH"/>
    <property type="match status" value="1"/>
</dbReference>
<feature type="compositionally biased region" description="Low complexity" evidence="2">
    <location>
        <begin position="162"/>
        <end position="173"/>
    </location>
</feature>
<dbReference type="Proteomes" id="UP001390339">
    <property type="component" value="Unassembled WGS sequence"/>
</dbReference>
<evidence type="ECO:0000313" key="4">
    <source>
        <dbReference type="EMBL" id="KAK8848843.1"/>
    </source>
</evidence>
<sequence length="368" mass="39613">MAYRSQPVFGSSSSWSSEVSYFDFYQIGDAERHRAPLIRHESVIQDTVSVLDAVKAHPFAYATHAEADGSGVSYTTGSHSWQNYHHDLGDNDAANFSYNTAANDLSAGSPHGLDGGWTSSGRASLSYSTSNGYDIPPHRPSLTETTSYTTSASPYNHMGGLSPSAFPSDSASSVGAENSTRHASVPNTQFIGHSQKPSSSSSSSRKTKRQLPMSPASNASTTTTGNKSKLRSASRTSKNTHHNPPATEEERKNRESHNQVEKQYRNRLNAQFELLLGVLPSELRASSEDGDSNEMSTGDRKVSKAEVLEMAKRYIQNLEGSLEATEGERDALRDDLEKRRWYCQCANGDGHGMGGAAAASHIGKGGGG</sequence>
<dbReference type="Gene3D" id="4.10.280.10">
    <property type="entry name" value="Helix-loop-helix DNA-binding domain"/>
    <property type="match status" value="1"/>
</dbReference>